<reference evidence="1" key="1">
    <citation type="submission" date="2021-06" db="EMBL/GenBank/DDBJ databases">
        <authorList>
            <person name="Kallberg Y."/>
            <person name="Tangrot J."/>
            <person name="Rosling A."/>
        </authorList>
    </citation>
    <scope>NUCLEOTIDE SEQUENCE</scope>
    <source>
        <strain evidence="1">CL551</strain>
    </source>
</reference>
<dbReference type="EMBL" id="CAJVPV010000901">
    <property type="protein sequence ID" value="CAG8478319.1"/>
    <property type="molecule type" value="Genomic_DNA"/>
</dbReference>
<organism evidence="1 2">
    <name type="scientific">Acaulospora morrowiae</name>
    <dbReference type="NCBI Taxonomy" id="94023"/>
    <lineage>
        <taxon>Eukaryota</taxon>
        <taxon>Fungi</taxon>
        <taxon>Fungi incertae sedis</taxon>
        <taxon>Mucoromycota</taxon>
        <taxon>Glomeromycotina</taxon>
        <taxon>Glomeromycetes</taxon>
        <taxon>Diversisporales</taxon>
        <taxon>Acaulosporaceae</taxon>
        <taxon>Acaulospora</taxon>
    </lineage>
</organism>
<comment type="caution">
    <text evidence="1">The sequence shown here is derived from an EMBL/GenBank/DDBJ whole genome shotgun (WGS) entry which is preliminary data.</text>
</comment>
<evidence type="ECO:0000313" key="2">
    <source>
        <dbReference type="Proteomes" id="UP000789342"/>
    </source>
</evidence>
<keyword evidence="2" id="KW-1185">Reference proteome</keyword>
<dbReference type="Proteomes" id="UP000789342">
    <property type="component" value="Unassembled WGS sequence"/>
</dbReference>
<sequence>MEDNPQTTRILPPLKFSQLVLSPIQTSCFIIIGTRDEILKFLESHATVPILIGIHFTDEHAPDIHTGIQNTKINDTIDLSKISRPKIKISIVPYTKRPIGPTALGINVSFNWLKVWLPGFKWYVEFRYDDSSLLNTSTSGEYRDEIVNRRLREVEDKERWDVWAENVKVWNVNSGILLGEVKEIIEKESWHWCGCA</sequence>
<accession>A0A9N8Z7A4</accession>
<name>A0A9N8Z7A4_9GLOM</name>
<dbReference type="OrthoDB" id="2407359at2759"/>
<protein>
    <submittedName>
        <fullName evidence="1">4691_t:CDS:1</fullName>
    </submittedName>
</protein>
<gene>
    <name evidence="1" type="ORF">AMORRO_LOCUS2187</name>
</gene>
<evidence type="ECO:0000313" key="1">
    <source>
        <dbReference type="EMBL" id="CAG8478319.1"/>
    </source>
</evidence>
<dbReference type="AlphaFoldDB" id="A0A9N8Z7A4"/>
<proteinExistence type="predicted"/>